<dbReference type="GeneID" id="70237839"/>
<dbReference type="AlphaFoldDB" id="A0A9P8NZ78"/>
<name>A0A9P8NZ78_9ASCO</name>
<dbReference type="GO" id="GO:0005634">
    <property type="term" value="C:nucleus"/>
    <property type="evidence" value="ECO:0007669"/>
    <property type="project" value="UniProtKB-SubCell"/>
</dbReference>
<evidence type="ECO:0000313" key="5">
    <source>
        <dbReference type="Proteomes" id="UP000769157"/>
    </source>
</evidence>
<evidence type="ECO:0000256" key="2">
    <source>
        <dbReference type="ARBA" id="ARBA00023242"/>
    </source>
</evidence>
<keyword evidence="5" id="KW-1185">Reference proteome</keyword>
<dbReference type="Pfam" id="PF11951">
    <property type="entry name" value="Fungal_trans_2"/>
    <property type="match status" value="1"/>
</dbReference>
<organism evidence="4 5">
    <name type="scientific">Ogataea philodendri</name>
    <dbReference type="NCBI Taxonomy" id="1378263"/>
    <lineage>
        <taxon>Eukaryota</taxon>
        <taxon>Fungi</taxon>
        <taxon>Dikarya</taxon>
        <taxon>Ascomycota</taxon>
        <taxon>Saccharomycotina</taxon>
        <taxon>Pichiomycetes</taxon>
        <taxon>Pichiales</taxon>
        <taxon>Pichiaceae</taxon>
        <taxon>Ogataea</taxon>
    </lineage>
</organism>
<dbReference type="OrthoDB" id="3598904at2759"/>
<dbReference type="RefSeq" id="XP_046059712.1">
    <property type="nucleotide sequence ID" value="XM_046207103.1"/>
</dbReference>
<evidence type="ECO:0000313" key="4">
    <source>
        <dbReference type="EMBL" id="KAH3662623.1"/>
    </source>
</evidence>
<proteinExistence type="predicted"/>
<gene>
    <name evidence="4" type="ORF">OGAPHI_005875</name>
</gene>
<dbReference type="InterPro" id="IPR021858">
    <property type="entry name" value="Fun_TF"/>
</dbReference>
<evidence type="ECO:0000256" key="3">
    <source>
        <dbReference type="SAM" id="MobiDB-lite"/>
    </source>
</evidence>
<comment type="subcellular location">
    <subcellularLocation>
        <location evidence="1">Nucleus</location>
    </subcellularLocation>
</comment>
<feature type="region of interest" description="Disordered" evidence="3">
    <location>
        <begin position="277"/>
        <end position="298"/>
    </location>
</feature>
<keyword evidence="2" id="KW-0539">Nucleus</keyword>
<dbReference type="EMBL" id="JAEUBE010000378">
    <property type="protein sequence ID" value="KAH3662623.1"/>
    <property type="molecule type" value="Genomic_DNA"/>
</dbReference>
<accession>A0A9P8NZ78</accession>
<reference evidence="4" key="2">
    <citation type="submission" date="2021-01" db="EMBL/GenBank/DDBJ databases">
        <authorList>
            <person name="Schikora-Tamarit M.A."/>
        </authorList>
    </citation>
    <scope>NUCLEOTIDE SEQUENCE</scope>
    <source>
        <strain evidence="4">CBS6075</strain>
    </source>
</reference>
<reference evidence="4" key="1">
    <citation type="journal article" date="2021" name="Open Biol.">
        <title>Shared evolutionary footprints suggest mitochondrial oxidative damage underlies multiple complex I losses in fungi.</title>
        <authorList>
            <person name="Schikora-Tamarit M.A."/>
            <person name="Marcet-Houben M."/>
            <person name="Nosek J."/>
            <person name="Gabaldon T."/>
        </authorList>
    </citation>
    <scope>NUCLEOTIDE SEQUENCE</scope>
    <source>
        <strain evidence="4">CBS6075</strain>
    </source>
</reference>
<evidence type="ECO:0000256" key="1">
    <source>
        <dbReference type="ARBA" id="ARBA00004123"/>
    </source>
</evidence>
<comment type="caution">
    <text evidence="4">The sequence shown here is derived from an EMBL/GenBank/DDBJ whole genome shotgun (WGS) entry which is preliminary data.</text>
</comment>
<sequence length="1029" mass="115957">MMDVSAEEDRRTVLVGCQTRLEIQSSWPIIMASKLTEHLVVLSMLKRCCLFIKRPNLFELSALEMASFTQSFQSLILDPVLVTGEVGLVLQRVGFGVRKNVELRLGATDKDDVFFRLYFLDSERKRHEIGSNSCFSHTDHLSLARNGPDLDFPVRSTSDENILRHGQRGDAGGMGVQAGHKVKTRLPVCVFPDLDRMVLGRRDQERRFGEPFDCDHMRRVRFQSGQNTKMNLFRTPQGDSIARSTKPSCLNCTSSGRKCGGYGLRLVFDVDDSRNQSVGIPTDSKGQPKYGFRGRPRLKDSEEKAIKIEIDDDKALLKVDQPRQTRSAKEAESKPAELVGSPTRVFSPNLLFDDAVYDGLDYLLSTADDLSLFSSEQVHQQQQYHLQQLEQQQGQLLQQIATPQQILDPVDDDRKLITFSSDMDLNVSNPPEDNYILKHFFNKTIFLLDAHPSAPWPELMLRFGSIELAKSCFLSLSSIHLYVNNGQNEFYKKGILHINNTMEYLIKYVRSKDTSRKQSEEEPEDSSLNVENIVINLKNEEANDRKQTNFFVILLLLYVHLIFAILESGRSALSRIFLKLFASIARDPQFKSALSQIDQSQTLVCVFAWFDTVSAMVSPDCRVPFCSPEWYGTKSDPISTAKMNGCPGEIFQILAEICHLRSQIHQETIQKDEVGAVFHELKQKLVNYRDHVPLELPNSYSYEERLKSAQCWSLSALIKLEEMCQINNHFQDTIESLTLEFISTYETLDSESPIVTQMVWPVFNVALYCKKELSKRKLRQFSQTLYKTVNMGTIKTAMQLVDEVKSKLIYQLVYLQFLHSSNVSRLDVVLELLNLGLQIVDGNLLVLNNTVDLELLDTESNRDPLGSTPGQTINLNTLDGRQKGLEVGLVVPWLHLKSDNRLGGWLWTFGGLLGSVLSQSLLLELLGLLVNLLVRGSEKVDLVLVVLGSWSLSSSLSSRQRTKVLGVRSNVVEPSGEVWVARLESLVSSNVGLGGRSTGNVSKMLEIPSVAARRRISFLTHAAGLESAS</sequence>
<dbReference type="PANTHER" id="PTHR37534:SF46">
    <property type="entry name" value="ZN(II)2CYS6 TRANSCRIPTION FACTOR (EUROFUNG)"/>
    <property type="match status" value="1"/>
</dbReference>
<protein>
    <submittedName>
        <fullName evidence="4">Uncharacterized protein</fullName>
    </submittedName>
</protein>
<dbReference type="Proteomes" id="UP000769157">
    <property type="component" value="Unassembled WGS sequence"/>
</dbReference>
<dbReference type="PANTHER" id="PTHR37534">
    <property type="entry name" value="TRANSCRIPTIONAL ACTIVATOR PROTEIN UGA3"/>
    <property type="match status" value="1"/>
</dbReference>